<gene>
    <name evidence="4" type="ORF">A2W54_00895</name>
</gene>
<sequence length="121" mass="12659">MKKLAVLGTMFAFVFVLGACAGGPLTTREKGLGIGALGGAAVGGIIGSTVGHPGAGAVIGGVLGAGAGGLIGDQLQGQENRQDDLDRRIQEQQRIIHEQRRELERLECLKTQKFNRELCGY</sequence>
<feature type="domain" description="Glycine zipper" evidence="3">
    <location>
        <begin position="34"/>
        <end position="77"/>
    </location>
</feature>
<dbReference type="Pfam" id="PF13488">
    <property type="entry name" value="Gly-zipper_Omp"/>
    <property type="match status" value="1"/>
</dbReference>
<keyword evidence="2" id="KW-0732">Signal</keyword>
<name>A0A1F5WUY1_9BACT</name>
<comment type="caution">
    <text evidence="4">The sequence shown here is derived from an EMBL/GenBank/DDBJ whole genome shotgun (WGS) entry which is preliminary data.</text>
</comment>
<dbReference type="EMBL" id="MFHI01000010">
    <property type="protein sequence ID" value="OGF79091.1"/>
    <property type="molecule type" value="Genomic_DNA"/>
</dbReference>
<evidence type="ECO:0000313" key="5">
    <source>
        <dbReference type="Proteomes" id="UP000178425"/>
    </source>
</evidence>
<keyword evidence="1" id="KW-0175">Coiled coil</keyword>
<protein>
    <recommendedName>
        <fullName evidence="3">Glycine zipper domain-containing protein</fullName>
    </recommendedName>
</protein>
<dbReference type="Proteomes" id="UP000178425">
    <property type="component" value="Unassembled WGS sequence"/>
</dbReference>
<dbReference type="InterPro" id="IPR039567">
    <property type="entry name" value="Gly-zipper"/>
</dbReference>
<evidence type="ECO:0000313" key="4">
    <source>
        <dbReference type="EMBL" id="OGF79091.1"/>
    </source>
</evidence>
<accession>A0A1F5WUY1</accession>
<feature type="chain" id="PRO_5009522205" description="Glycine zipper domain-containing protein" evidence="2">
    <location>
        <begin position="22"/>
        <end position="121"/>
    </location>
</feature>
<dbReference type="AlphaFoldDB" id="A0A1F5WUY1"/>
<organism evidence="4 5">
    <name type="scientific">Candidatus Giovannonibacteria bacterium RIFCSPHIGHO2_02_43_13</name>
    <dbReference type="NCBI Taxonomy" id="1798330"/>
    <lineage>
        <taxon>Bacteria</taxon>
        <taxon>Candidatus Giovannoniibacteriota</taxon>
    </lineage>
</organism>
<evidence type="ECO:0000256" key="1">
    <source>
        <dbReference type="SAM" id="Coils"/>
    </source>
</evidence>
<evidence type="ECO:0000259" key="3">
    <source>
        <dbReference type="Pfam" id="PF13488"/>
    </source>
</evidence>
<feature type="signal peptide" evidence="2">
    <location>
        <begin position="1"/>
        <end position="21"/>
    </location>
</feature>
<reference evidence="4 5" key="1">
    <citation type="journal article" date="2016" name="Nat. Commun.">
        <title>Thousands of microbial genomes shed light on interconnected biogeochemical processes in an aquifer system.</title>
        <authorList>
            <person name="Anantharaman K."/>
            <person name="Brown C.T."/>
            <person name="Hug L.A."/>
            <person name="Sharon I."/>
            <person name="Castelle C.J."/>
            <person name="Probst A.J."/>
            <person name="Thomas B.C."/>
            <person name="Singh A."/>
            <person name="Wilkins M.J."/>
            <person name="Karaoz U."/>
            <person name="Brodie E.L."/>
            <person name="Williams K.H."/>
            <person name="Hubbard S.S."/>
            <person name="Banfield J.F."/>
        </authorList>
    </citation>
    <scope>NUCLEOTIDE SEQUENCE [LARGE SCALE GENOMIC DNA]</scope>
</reference>
<dbReference type="PROSITE" id="PS51257">
    <property type="entry name" value="PROKAR_LIPOPROTEIN"/>
    <property type="match status" value="1"/>
</dbReference>
<feature type="coiled-coil region" evidence="1">
    <location>
        <begin position="75"/>
        <end position="109"/>
    </location>
</feature>
<proteinExistence type="predicted"/>
<evidence type="ECO:0000256" key="2">
    <source>
        <dbReference type="SAM" id="SignalP"/>
    </source>
</evidence>